<dbReference type="Gene3D" id="3.90.79.10">
    <property type="entry name" value="Nucleoside Triphosphate Pyrophosphohydrolase"/>
    <property type="match status" value="1"/>
</dbReference>
<comment type="cofactor">
    <cofactor evidence="2">
        <name>Mg(2+)</name>
        <dbReference type="ChEBI" id="CHEBI:18420"/>
    </cofactor>
</comment>
<evidence type="ECO:0000256" key="3">
    <source>
        <dbReference type="ARBA" id="ARBA00022723"/>
    </source>
</evidence>
<dbReference type="InterPro" id="IPR045121">
    <property type="entry name" value="CoAse"/>
</dbReference>
<dbReference type="AlphaFoldDB" id="A0AAE3RCN6"/>
<dbReference type="InterPro" id="IPR000086">
    <property type="entry name" value="NUDIX_hydrolase_dom"/>
</dbReference>
<proteinExistence type="predicted"/>
<evidence type="ECO:0000256" key="6">
    <source>
        <dbReference type="ARBA" id="ARBA00023211"/>
    </source>
</evidence>
<dbReference type="EC" id="3.6.1.55" evidence="8"/>
<evidence type="ECO:0000256" key="1">
    <source>
        <dbReference type="ARBA" id="ARBA00001936"/>
    </source>
</evidence>
<dbReference type="RefSeq" id="WP_314517386.1">
    <property type="nucleotide sequence ID" value="NZ_JASJOU010000016.1"/>
</dbReference>
<dbReference type="GO" id="GO:0010945">
    <property type="term" value="F:coenzyme A diphosphatase activity"/>
    <property type="evidence" value="ECO:0007669"/>
    <property type="project" value="InterPro"/>
</dbReference>
<comment type="cofactor">
    <cofactor evidence="1">
        <name>Mn(2+)</name>
        <dbReference type="ChEBI" id="CHEBI:29035"/>
    </cofactor>
</comment>
<protein>
    <submittedName>
        <fullName evidence="8">CoA pyrophosphatase</fullName>
        <ecNumber evidence="8">3.6.1.55</ecNumber>
    </submittedName>
</protein>
<dbReference type="Proteomes" id="UP001232063">
    <property type="component" value="Unassembled WGS sequence"/>
</dbReference>
<evidence type="ECO:0000313" key="9">
    <source>
        <dbReference type="Proteomes" id="UP001232063"/>
    </source>
</evidence>
<keyword evidence="6" id="KW-0464">Manganese</keyword>
<gene>
    <name evidence="8" type="ORF">QNI22_32325</name>
</gene>
<evidence type="ECO:0000256" key="5">
    <source>
        <dbReference type="ARBA" id="ARBA00022842"/>
    </source>
</evidence>
<dbReference type="PANTHER" id="PTHR12992">
    <property type="entry name" value="NUDIX HYDROLASE"/>
    <property type="match status" value="1"/>
</dbReference>
<reference evidence="8" key="1">
    <citation type="submission" date="2023-05" db="EMBL/GenBank/DDBJ databases">
        <authorList>
            <person name="Zhang X."/>
        </authorList>
    </citation>
    <scope>NUCLEOTIDE SEQUENCE</scope>
    <source>
        <strain evidence="8">BD1B2-1</strain>
    </source>
</reference>
<accession>A0AAE3RCN6</accession>
<dbReference type="PANTHER" id="PTHR12992:SF11">
    <property type="entry name" value="MITOCHONDRIAL COENZYME A DIPHOSPHATASE NUDT8"/>
    <property type="match status" value="1"/>
</dbReference>
<dbReference type="GO" id="GO:0035539">
    <property type="term" value="F:8-oxo-7,8-dihydrodeoxyguanosine triphosphate pyrophosphatase activity"/>
    <property type="evidence" value="ECO:0007669"/>
    <property type="project" value="UniProtKB-EC"/>
</dbReference>
<dbReference type="GO" id="GO:0046872">
    <property type="term" value="F:metal ion binding"/>
    <property type="evidence" value="ECO:0007669"/>
    <property type="project" value="UniProtKB-KW"/>
</dbReference>
<dbReference type="Pfam" id="PF00293">
    <property type="entry name" value="NUDIX"/>
    <property type="match status" value="1"/>
</dbReference>
<name>A0AAE3RCN6_9BACT</name>
<evidence type="ECO:0000256" key="2">
    <source>
        <dbReference type="ARBA" id="ARBA00001946"/>
    </source>
</evidence>
<dbReference type="SUPFAM" id="SSF55811">
    <property type="entry name" value="Nudix"/>
    <property type="match status" value="1"/>
</dbReference>
<evidence type="ECO:0000259" key="7">
    <source>
        <dbReference type="PROSITE" id="PS51462"/>
    </source>
</evidence>
<comment type="caution">
    <text evidence="8">The sequence shown here is derived from an EMBL/GenBank/DDBJ whole genome shotgun (WGS) entry which is preliminary data.</text>
</comment>
<keyword evidence="9" id="KW-1185">Reference proteome</keyword>
<dbReference type="InterPro" id="IPR015797">
    <property type="entry name" value="NUDIX_hydrolase-like_dom_sf"/>
</dbReference>
<dbReference type="CDD" id="cd03426">
    <property type="entry name" value="NUDIX_CoAse_Nudt7"/>
    <property type="match status" value="1"/>
</dbReference>
<dbReference type="EMBL" id="JASJOU010000016">
    <property type="protein sequence ID" value="MDJ1505387.1"/>
    <property type="molecule type" value="Genomic_DNA"/>
</dbReference>
<keyword evidence="4 8" id="KW-0378">Hydrolase</keyword>
<dbReference type="PROSITE" id="PS51462">
    <property type="entry name" value="NUDIX"/>
    <property type="match status" value="1"/>
</dbReference>
<keyword evidence="3" id="KW-0479">Metal-binding</keyword>
<evidence type="ECO:0000313" key="8">
    <source>
        <dbReference type="EMBL" id="MDJ1505387.1"/>
    </source>
</evidence>
<feature type="domain" description="Nudix hydrolase" evidence="7">
    <location>
        <begin position="47"/>
        <end position="181"/>
    </location>
</feature>
<sequence>MIQYTYSQLADHLHERLTDVLPGEAAQQKMASSLRNAGQLNFKTDGKTRQGAVCILFYQKQGIWHLPLIVRPEYDGTHSGQVAFPGGKVEETDPTYVATALREMHEEIGVPTDSVQILGALTPLLVIASNFMVHPFVGITSQAPVFIPDPREVAKIIEVPLPDLLDDTRRSAKEIQVRGFSLWAPYFDLEGQTVWGATAMMLSELIEVLKKDT</sequence>
<keyword evidence="5" id="KW-0460">Magnesium</keyword>
<organism evidence="8 9">
    <name type="scientific">Xanthocytophaga agilis</name>
    <dbReference type="NCBI Taxonomy" id="3048010"/>
    <lineage>
        <taxon>Bacteria</taxon>
        <taxon>Pseudomonadati</taxon>
        <taxon>Bacteroidota</taxon>
        <taxon>Cytophagia</taxon>
        <taxon>Cytophagales</taxon>
        <taxon>Rhodocytophagaceae</taxon>
        <taxon>Xanthocytophaga</taxon>
    </lineage>
</organism>
<evidence type="ECO:0000256" key="4">
    <source>
        <dbReference type="ARBA" id="ARBA00022801"/>
    </source>
</evidence>